<dbReference type="RefSeq" id="WP_110298657.1">
    <property type="nucleotide sequence ID" value="NZ_QJJM01000006.1"/>
</dbReference>
<dbReference type="EMBL" id="QJJM01000006">
    <property type="protein sequence ID" value="PXW75976.1"/>
    <property type="molecule type" value="Genomic_DNA"/>
</dbReference>
<proteinExistence type="predicted"/>
<evidence type="ECO:0000313" key="2">
    <source>
        <dbReference type="Proteomes" id="UP000248014"/>
    </source>
</evidence>
<protein>
    <submittedName>
        <fullName evidence="1">Uncharacterized protein DUF4054</fullName>
    </submittedName>
</protein>
<dbReference type="AlphaFoldDB" id="A0A2V3V2G1"/>
<comment type="caution">
    <text evidence="1">The sequence shown here is derived from an EMBL/GenBank/DDBJ whole genome shotgun (WGS) entry which is preliminary data.</text>
</comment>
<gene>
    <name evidence="1" type="ORF">C7451_106140</name>
</gene>
<dbReference type="Pfam" id="PF13262">
    <property type="entry name" value="DUF4054"/>
    <property type="match status" value="1"/>
</dbReference>
<organism evidence="1 2">
    <name type="scientific">Blastomonas natatoria</name>
    <dbReference type="NCBI Taxonomy" id="34015"/>
    <lineage>
        <taxon>Bacteria</taxon>
        <taxon>Pseudomonadati</taxon>
        <taxon>Pseudomonadota</taxon>
        <taxon>Alphaproteobacteria</taxon>
        <taxon>Sphingomonadales</taxon>
        <taxon>Sphingomonadaceae</taxon>
        <taxon>Blastomonas</taxon>
    </lineage>
</organism>
<evidence type="ECO:0000313" key="1">
    <source>
        <dbReference type="EMBL" id="PXW75976.1"/>
    </source>
</evidence>
<accession>A0A2V3V2G1</accession>
<dbReference type="Proteomes" id="UP000248014">
    <property type="component" value="Unassembled WGS sequence"/>
</dbReference>
<reference evidence="1 2" key="1">
    <citation type="submission" date="2018-05" db="EMBL/GenBank/DDBJ databases">
        <title>Genomic Encyclopedia of Type Strains, Phase IV (KMG-IV): sequencing the most valuable type-strain genomes for metagenomic binning, comparative biology and taxonomic classification.</title>
        <authorList>
            <person name="Goeker M."/>
        </authorList>
    </citation>
    <scope>NUCLEOTIDE SEQUENCE [LARGE SCALE GENOMIC DNA]</scope>
    <source>
        <strain evidence="1 2">DSM 3183</strain>
    </source>
</reference>
<name>A0A2V3V2G1_9SPHN</name>
<dbReference type="OrthoDB" id="7507348at2"/>
<dbReference type="InterPro" id="IPR025127">
    <property type="entry name" value="DUF4054"/>
</dbReference>
<keyword evidence="2" id="KW-1185">Reference proteome</keyword>
<sequence>MAYTAPTPDQFRARYSAFAALDNVAIQVWLDEGETETASWADDTRARAVMAYAAHRLAEGGQGTGNIAAGVTSFKSGTFSATITDAAASRTGYDATVYGREYLELMRRNFGGPRLAWTPPARA</sequence>